<proteinExistence type="predicted"/>
<dbReference type="InterPro" id="IPR029014">
    <property type="entry name" value="NiFe-Hase_large"/>
</dbReference>
<sequence length="178" mass="19231">MSGQGTSDDWITEDRIGPNRGYAAVESARGRLYYRLVFNDDRRLADACVLEPTEWKFLPDGPLAHALAGFRLYGMRRTLKRSIVAVAHPVMARLVRATCSSTCAATGVLDKPGHDDEGTCPAAMQASDFTVVPRLFSRYVHPIGLRPGPDAVAAITDRAAAFDPCVALRVLVESAADA</sequence>
<dbReference type="AlphaFoldDB" id="A0A2S6NNC5"/>
<dbReference type="OrthoDB" id="9157196at2"/>
<evidence type="ECO:0000313" key="2">
    <source>
        <dbReference type="Proteomes" id="UP000239724"/>
    </source>
</evidence>
<dbReference type="RefSeq" id="WP_104517175.1">
    <property type="nucleotide sequence ID" value="NZ_NHRY01000038.1"/>
</dbReference>
<dbReference type="EMBL" id="NHRY01000038">
    <property type="protein sequence ID" value="PPQ38651.1"/>
    <property type="molecule type" value="Genomic_DNA"/>
</dbReference>
<comment type="caution">
    <text evidence="1">The sequence shown here is derived from an EMBL/GenBank/DDBJ whole genome shotgun (WGS) entry which is preliminary data.</text>
</comment>
<name>A0A2S6NNC5_RHOGL</name>
<protein>
    <submittedName>
        <fullName evidence="1">Uncharacterized protein</fullName>
    </submittedName>
</protein>
<reference evidence="1 2" key="1">
    <citation type="journal article" date="2018" name="Arch. Microbiol.">
        <title>New insights into the metabolic potential of the phototrophic purple bacterium Rhodopila globiformis DSM 161(T) from its draft genome sequence and evidence for a vanadium-dependent nitrogenase.</title>
        <authorList>
            <person name="Imhoff J.F."/>
            <person name="Rahn T."/>
            <person name="Kunzel S."/>
            <person name="Neulinger S.C."/>
        </authorList>
    </citation>
    <scope>NUCLEOTIDE SEQUENCE [LARGE SCALE GENOMIC DNA]</scope>
    <source>
        <strain evidence="1 2">DSM 161</strain>
    </source>
</reference>
<organism evidence="1 2">
    <name type="scientific">Rhodopila globiformis</name>
    <name type="common">Rhodopseudomonas globiformis</name>
    <dbReference type="NCBI Taxonomy" id="1071"/>
    <lineage>
        <taxon>Bacteria</taxon>
        <taxon>Pseudomonadati</taxon>
        <taxon>Pseudomonadota</taxon>
        <taxon>Alphaproteobacteria</taxon>
        <taxon>Acetobacterales</taxon>
        <taxon>Acetobacteraceae</taxon>
        <taxon>Rhodopila</taxon>
    </lineage>
</organism>
<keyword evidence="2" id="KW-1185">Reference proteome</keyword>
<evidence type="ECO:0000313" key="1">
    <source>
        <dbReference type="EMBL" id="PPQ38651.1"/>
    </source>
</evidence>
<dbReference type="Proteomes" id="UP000239724">
    <property type="component" value="Unassembled WGS sequence"/>
</dbReference>
<dbReference type="SUPFAM" id="SSF56762">
    <property type="entry name" value="HydB/Nqo4-like"/>
    <property type="match status" value="1"/>
</dbReference>
<gene>
    <name evidence="1" type="ORF">CCS01_02050</name>
</gene>
<accession>A0A2S6NNC5</accession>
<dbReference type="Gene3D" id="1.10.645.10">
    <property type="entry name" value="Cytochrome-c3 Hydrogenase, chain B"/>
    <property type="match status" value="1"/>
</dbReference>